<dbReference type="GO" id="GO:0016491">
    <property type="term" value="F:oxidoreductase activity"/>
    <property type="evidence" value="ECO:0007669"/>
    <property type="project" value="UniProtKB-KW"/>
</dbReference>
<sequence length="321" mass="36029">MLLKVLGTSAAIIVGVFIIRKYREYTWGKCKSKRSVKNKTFIITGANSGLGKATALELAKRGARVILACRDQEKGQKALIDIRSKSRSGILKVMELDLASFESIKKFASEFSRSEERLDVLINNAGIFQCPYLTTKEGYEMQFGVNHLGHFLLTKLLLEKLKQSSPSRIVVVSSALYKKGAIDFDTLNSKEHYNKSMAYKNSKLANVLFCRELSKRLQGTGVNVYAVSPGMVWTNLGRHVAISWWKIIALAPIAWLFIRTPYQGAQTILHCAISEEVESESGLYYKNCEKEAFAKVAEDENVAKKLWEVSEQIITKAQKSE</sequence>
<evidence type="ECO:0000313" key="2">
    <source>
        <dbReference type="EMBL" id="CAL1296916.1"/>
    </source>
</evidence>
<protein>
    <recommendedName>
        <fullName evidence="4">Retinol dehydrogenase 14</fullName>
    </recommendedName>
</protein>
<evidence type="ECO:0000313" key="3">
    <source>
        <dbReference type="Proteomes" id="UP001497382"/>
    </source>
</evidence>
<dbReference type="AlphaFoldDB" id="A0AAV2BMA4"/>
<proteinExistence type="predicted"/>
<organism evidence="2 3">
    <name type="scientific">Larinioides sclopetarius</name>
    <dbReference type="NCBI Taxonomy" id="280406"/>
    <lineage>
        <taxon>Eukaryota</taxon>
        <taxon>Metazoa</taxon>
        <taxon>Ecdysozoa</taxon>
        <taxon>Arthropoda</taxon>
        <taxon>Chelicerata</taxon>
        <taxon>Arachnida</taxon>
        <taxon>Araneae</taxon>
        <taxon>Araneomorphae</taxon>
        <taxon>Entelegynae</taxon>
        <taxon>Araneoidea</taxon>
        <taxon>Araneidae</taxon>
        <taxon>Larinioides</taxon>
    </lineage>
</organism>
<dbReference type="Proteomes" id="UP001497382">
    <property type="component" value="Unassembled WGS sequence"/>
</dbReference>
<dbReference type="SUPFAM" id="SSF51735">
    <property type="entry name" value="NAD(P)-binding Rossmann-fold domains"/>
    <property type="match status" value="1"/>
</dbReference>
<dbReference type="EMBL" id="CAXIEN010000408">
    <property type="protein sequence ID" value="CAL1296916.1"/>
    <property type="molecule type" value="Genomic_DNA"/>
</dbReference>
<name>A0AAV2BMA4_9ARAC</name>
<evidence type="ECO:0008006" key="4">
    <source>
        <dbReference type="Google" id="ProtNLM"/>
    </source>
</evidence>
<keyword evidence="3" id="KW-1185">Reference proteome</keyword>
<dbReference type="InterPro" id="IPR036291">
    <property type="entry name" value="NAD(P)-bd_dom_sf"/>
</dbReference>
<reference evidence="2 3" key="1">
    <citation type="submission" date="2024-04" db="EMBL/GenBank/DDBJ databases">
        <authorList>
            <person name="Rising A."/>
            <person name="Reimegard J."/>
            <person name="Sonavane S."/>
            <person name="Akerstrom W."/>
            <person name="Nylinder S."/>
            <person name="Hedman E."/>
            <person name="Kallberg Y."/>
        </authorList>
    </citation>
    <scope>NUCLEOTIDE SEQUENCE [LARGE SCALE GENOMIC DNA]</scope>
</reference>
<dbReference type="InterPro" id="IPR002347">
    <property type="entry name" value="SDR_fam"/>
</dbReference>
<comment type="caution">
    <text evidence="2">The sequence shown here is derived from an EMBL/GenBank/DDBJ whole genome shotgun (WGS) entry which is preliminary data.</text>
</comment>
<evidence type="ECO:0000256" key="1">
    <source>
        <dbReference type="ARBA" id="ARBA00023002"/>
    </source>
</evidence>
<dbReference type="PANTHER" id="PTHR43157">
    <property type="entry name" value="PHOSPHATIDYLINOSITOL-GLYCAN BIOSYNTHESIS CLASS F PROTEIN-RELATED"/>
    <property type="match status" value="1"/>
</dbReference>
<accession>A0AAV2BMA4</accession>
<keyword evidence="1" id="KW-0560">Oxidoreductase</keyword>
<gene>
    <name evidence="2" type="ORF">LARSCL_LOCUS20003</name>
</gene>
<dbReference type="PANTHER" id="PTHR43157:SF72">
    <property type="entry name" value="RETINOL DEHYDROGENASE 14"/>
    <property type="match status" value="1"/>
</dbReference>
<dbReference type="PRINTS" id="PR00081">
    <property type="entry name" value="GDHRDH"/>
</dbReference>
<dbReference type="Gene3D" id="3.40.50.720">
    <property type="entry name" value="NAD(P)-binding Rossmann-like Domain"/>
    <property type="match status" value="1"/>
</dbReference>
<dbReference type="Pfam" id="PF00106">
    <property type="entry name" value="adh_short"/>
    <property type="match status" value="1"/>
</dbReference>